<dbReference type="Pfam" id="PF26374">
    <property type="entry name" value="Ulvan_lyaseC"/>
    <property type="match status" value="1"/>
</dbReference>
<dbReference type="Gene3D" id="2.70.98.70">
    <property type="match status" value="1"/>
</dbReference>
<evidence type="ECO:0000259" key="3">
    <source>
        <dbReference type="Pfam" id="PF26374"/>
    </source>
</evidence>
<dbReference type="InterPro" id="IPR058848">
    <property type="entry name" value="Ulvan_lyase_C"/>
</dbReference>
<evidence type="ECO:0000259" key="4">
    <source>
        <dbReference type="Pfam" id="PF26377"/>
    </source>
</evidence>
<evidence type="ECO:0000313" key="6">
    <source>
        <dbReference type="Proteomes" id="UP001597011"/>
    </source>
</evidence>
<proteinExistence type="predicted"/>
<protein>
    <submittedName>
        <fullName evidence="5">Heparinase II/III family protein</fullName>
    </submittedName>
</protein>
<name>A0ABW3BS30_9FLAO</name>
<feature type="domain" description="Endo-acting ulvan lyase C-terminal" evidence="3">
    <location>
        <begin position="740"/>
        <end position="833"/>
    </location>
</feature>
<dbReference type="Pfam" id="PF07940">
    <property type="entry name" value="Hepar_II_III_C"/>
    <property type="match status" value="1"/>
</dbReference>
<evidence type="ECO:0000256" key="1">
    <source>
        <dbReference type="ARBA" id="ARBA00004196"/>
    </source>
</evidence>
<dbReference type="Proteomes" id="UP001597011">
    <property type="component" value="Unassembled WGS sequence"/>
</dbReference>
<dbReference type="SUPFAM" id="SSF48230">
    <property type="entry name" value="Chondroitin AC/alginate lyase"/>
    <property type="match status" value="1"/>
</dbReference>
<sequence length="835" mass="95318">MKKIEIKIIPIRLILPIFFLLVQSKMFGQVQERPFILVKASERDQVLEKIKTQAWAKDIYNNLLNNTDIEVAFFYNNPENYLKQLPFNWKEGEKDEFPPFYKTDHVENGIHKNLDNATDEEWKPAALLIKYLQVALDCSMLYHITEDEKYAYAASSILYAFIKSVQKSQLSDWHGRGGWLFPYDGFREVRVIGYKLPLIYDFIHPYIKKGGKSFDIIKSKNLDFPFNEAQKVFRTYADITINYGQTGSNHSVLEAPSLVYNALAMDDKKEREKLLSYFLTENTDNQDALNVMAKNYKNKGDIWPETSQYLNHSTAILVKLMLVVNRYNPDLKLASTYPNILFALPRLDYFVYPNNEIVRWGDGHRKGSVLYDALDDALSLSEMDGLDEVTDKFAPLLAAAIQNGKYKRHEMESIFWHHEITATTPASILLPRTDRVYHAGIVMQRNLSSTIKPEDGLMCFVGGAHMVHGHAEGMNIELYGEGQVLGVDNGRGRYGKDIHENYSRIFAAHNTVIVNGASQGEGGWANLGINTVKLISLEPQVGAEGVSPYYSFSQTSFEDTGGEKAEAKQERTLALIRTSPTTGYYVDVFRSKSKLPNQFHDYLYHNIADDLVFNTTDLKFNDTPNKYMSNANSTWKSGTYRNPGWHFFNDVKTSNTYEGNIKATFKTNKLKNGAIYMQLHIPGFKNREYTKVNAPATFEAPKPYDELVTPTLVIRNSGEAWKNPFVVVFEPFNANEKPSITSVEKIEEHGVYKGLKVETVVASKTLIQYIITQSKDEEFKSEALDIEFKGTFAVITLDENDILQNIYIGEGESLKYKNTLIETDENKAFYKSFIE</sequence>
<accession>A0ABW3BS30</accession>
<dbReference type="EMBL" id="JBHTIB010000008">
    <property type="protein sequence ID" value="MFD0835683.1"/>
    <property type="molecule type" value="Genomic_DNA"/>
</dbReference>
<dbReference type="RefSeq" id="WP_379941017.1">
    <property type="nucleotide sequence ID" value="NZ_JBHTIB010000008.1"/>
</dbReference>
<organism evidence="5 6">
    <name type="scientific">Mariniflexile aquimaris</name>
    <dbReference type="NCBI Taxonomy" id="881009"/>
    <lineage>
        <taxon>Bacteria</taxon>
        <taxon>Pseudomonadati</taxon>
        <taxon>Bacteroidota</taxon>
        <taxon>Flavobacteriia</taxon>
        <taxon>Flavobacteriales</taxon>
        <taxon>Flavobacteriaceae</taxon>
        <taxon>Mariniflexile</taxon>
    </lineage>
</organism>
<keyword evidence="6" id="KW-1185">Reference proteome</keyword>
<dbReference type="InterPro" id="IPR008929">
    <property type="entry name" value="Chondroitin_lyas"/>
</dbReference>
<dbReference type="InterPro" id="IPR058849">
    <property type="entry name" value="Ulvan_lyase_2nd"/>
</dbReference>
<reference evidence="6" key="1">
    <citation type="journal article" date="2019" name="Int. J. Syst. Evol. Microbiol.">
        <title>The Global Catalogue of Microorganisms (GCM) 10K type strain sequencing project: providing services to taxonomists for standard genome sequencing and annotation.</title>
        <authorList>
            <consortium name="The Broad Institute Genomics Platform"/>
            <consortium name="The Broad Institute Genome Sequencing Center for Infectious Disease"/>
            <person name="Wu L."/>
            <person name="Ma J."/>
        </authorList>
    </citation>
    <scope>NUCLEOTIDE SEQUENCE [LARGE SCALE GENOMIC DNA]</scope>
    <source>
        <strain evidence="6">CCUG 60529</strain>
    </source>
</reference>
<comment type="subcellular location">
    <subcellularLocation>
        <location evidence="1">Cell envelope</location>
    </subcellularLocation>
</comment>
<feature type="domain" description="Heparinase II/III-like C-terminal" evidence="2">
    <location>
        <begin position="463"/>
        <end position="520"/>
    </location>
</feature>
<dbReference type="Gene3D" id="1.50.10.100">
    <property type="entry name" value="Chondroitin AC/alginate lyase"/>
    <property type="match status" value="1"/>
</dbReference>
<evidence type="ECO:0000313" key="5">
    <source>
        <dbReference type="EMBL" id="MFD0835683.1"/>
    </source>
</evidence>
<comment type="caution">
    <text evidence="5">The sequence shown here is derived from an EMBL/GenBank/DDBJ whole genome shotgun (WGS) entry which is preliminary data.</text>
</comment>
<evidence type="ECO:0000259" key="2">
    <source>
        <dbReference type="Pfam" id="PF07940"/>
    </source>
</evidence>
<dbReference type="Pfam" id="PF26377">
    <property type="entry name" value="Ulvan_lyase_2nd"/>
    <property type="match status" value="1"/>
</dbReference>
<feature type="domain" description="Endo-acting ulvan lyase 2nd" evidence="4">
    <location>
        <begin position="300"/>
        <end position="415"/>
    </location>
</feature>
<dbReference type="InterPro" id="IPR012480">
    <property type="entry name" value="Hepar_II_III_C"/>
</dbReference>
<gene>
    <name evidence="5" type="ORF">ACFQ0I_07915</name>
</gene>